<evidence type="ECO:0000313" key="3">
    <source>
        <dbReference type="Proteomes" id="UP001157974"/>
    </source>
</evidence>
<name>A0AAV8V440_9RHOD</name>
<organism evidence="2 3">
    <name type="scientific">Rhodosorus marinus</name>
    <dbReference type="NCBI Taxonomy" id="101924"/>
    <lineage>
        <taxon>Eukaryota</taxon>
        <taxon>Rhodophyta</taxon>
        <taxon>Stylonematophyceae</taxon>
        <taxon>Stylonematales</taxon>
        <taxon>Stylonemataceae</taxon>
        <taxon>Rhodosorus</taxon>
    </lineage>
</organism>
<dbReference type="Pfam" id="PF00650">
    <property type="entry name" value="CRAL_TRIO"/>
    <property type="match status" value="1"/>
</dbReference>
<proteinExistence type="predicted"/>
<dbReference type="GO" id="GO:0008526">
    <property type="term" value="F:phosphatidylinositol transfer activity"/>
    <property type="evidence" value="ECO:0007669"/>
    <property type="project" value="TreeGrafter"/>
</dbReference>
<dbReference type="SUPFAM" id="SSF52087">
    <property type="entry name" value="CRAL/TRIO domain"/>
    <property type="match status" value="1"/>
</dbReference>
<evidence type="ECO:0000259" key="1">
    <source>
        <dbReference type="PROSITE" id="PS50191"/>
    </source>
</evidence>
<dbReference type="EMBL" id="JAMWBK010000002">
    <property type="protein sequence ID" value="KAJ8907796.1"/>
    <property type="molecule type" value="Genomic_DNA"/>
</dbReference>
<dbReference type="InterPro" id="IPR036273">
    <property type="entry name" value="CRAL/TRIO_N_dom_sf"/>
</dbReference>
<dbReference type="Proteomes" id="UP001157974">
    <property type="component" value="Unassembled WGS sequence"/>
</dbReference>
<dbReference type="InterPro" id="IPR001251">
    <property type="entry name" value="CRAL-TRIO_dom"/>
</dbReference>
<reference evidence="2 3" key="1">
    <citation type="journal article" date="2023" name="Nat. Commun.">
        <title>Origin of minicircular mitochondrial genomes in red algae.</title>
        <authorList>
            <person name="Lee Y."/>
            <person name="Cho C.H."/>
            <person name="Lee Y.M."/>
            <person name="Park S.I."/>
            <person name="Yang J.H."/>
            <person name="West J.A."/>
            <person name="Bhattacharya D."/>
            <person name="Yoon H.S."/>
        </authorList>
    </citation>
    <scope>NUCLEOTIDE SEQUENCE [LARGE SCALE GENOMIC DNA]</scope>
    <source>
        <strain evidence="2 3">CCMP1338</strain>
        <tissue evidence="2">Whole cell</tissue>
    </source>
</reference>
<protein>
    <recommendedName>
        <fullName evidence="1">CRAL-TRIO domain-containing protein</fullName>
    </recommendedName>
</protein>
<dbReference type="InterPro" id="IPR036865">
    <property type="entry name" value="CRAL-TRIO_dom_sf"/>
</dbReference>
<dbReference type="PROSITE" id="PS50191">
    <property type="entry name" value="CRAL_TRIO"/>
    <property type="match status" value="1"/>
</dbReference>
<dbReference type="Gene3D" id="3.40.525.10">
    <property type="entry name" value="CRAL-TRIO lipid binding domain"/>
    <property type="match status" value="1"/>
</dbReference>
<dbReference type="CDD" id="cd00170">
    <property type="entry name" value="SEC14"/>
    <property type="match status" value="1"/>
</dbReference>
<dbReference type="PANTHER" id="PTHR45824:SF29">
    <property type="entry name" value="GH16843P"/>
    <property type="match status" value="1"/>
</dbReference>
<keyword evidence="3" id="KW-1185">Reference proteome</keyword>
<dbReference type="SUPFAM" id="SSF46938">
    <property type="entry name" value="CRAL/TRIO N-terminal domain"/>
    <property type="match status" value="1"/>
</dbReference>
<accession>A0AAV8V440</accession>
<comment type="caution">
    <text evidence="2">The sequence shown here is derived from an EMBL/GenBank/DDBJ whole genome shotgun (WGS) entry which is preliminary data.</text>
</comment>
<gene>
    <name evidence="2" type="ORF">NDN08_007900</name>
</gene>
<feature type="domain" description="CRAL-TRIO" evidence="1">
    <location>
        <begin position="100"/>
        <end position="241"/>
    </location>
</feature>
<dbReference type="AlphaFoldDB" id="A0AAV8V440"/>
<sequence>MDLELSSSSINGDEQANVEVLKAQIESTIELDDALRAWLTNITYARFLRARDQSISKSYKMLSNTIEWRKKKSPEKVVCVACQKNPRSHSLRAIGVCKIGRPVFYSCFQVDNRNVEDNITHCIHLLEKVFELECTTEQNYIWVMDFSGFSAADLNPKFSVKALKMFQSHYPERMGIAVLFDAPRSFQALWRVLKLVVDTNTKKKMLFQNPAPEYPEFDKLFNRDLTDRLVLEIKSARETPQREFWLEGPVPPMEDMKMHGSHSEG</sequence>
<dbReference type="PANTHER" id="PTHR45824">
    <property type="entry name" value="GH16843P"/>
    <property type="match status" value="1"/>
</dbReference>
<dbReference type="InterPro" id="IPR052578">
    <property type="entry name" value="PI_Transfer_CRAL-TRIO"/>
</dbReference>
<evidence type="ECO:0000313" key="2">
    <source>
        <dbReference type="EMBL" id="KAJ8907796.1"/>
    </source>
</evidence>
<dbReference type="SMART" id="SM00516">
    <property type="entry name" value="SEC14"/>
    <property type="match status" value="1"/>
</dbReference>